<evidence type="ECO:0000313" key="2">
    <source>
        <dbReference type="Proteomes" id="UP000054845"/>
    </source>
</evidence>
<dbReference type="Proteomes" id="UP000054845">
    <property type="component" value="Unassembled WGS sequence"/>
</dbReference>
<reference evidence="1 2" key="1">
    <citation type="submission" date="2014-09" db="EMBL/GenBank/DDBJ databases">
        <authorList>
            <person name="Magalhaes I.L.F."/>
            <person name="Oliveira U."/>
            <person name="Santos F.R."/>
            <person name="Vidigal T.H.D.A."/>
            <person name="Brescovit A.D."/>
            <person name="Santos A.J."/>
        </authorList>
    </citation>
    <scope>NUCLEOTIDE SEQUENCE [LARGE SCALE GENOMIC DNA]</scope>
</reference>
<keyword evidence="2" id="KW-1185">Reference proteome</keyword>
<organism evidence="1 2">
    <name type="scientific">Ceraceosorus bombacis</name>
    <dbReference type="NCBI Taxonomy" id="401625"/>
    <lineage>
        <taxon>Eukaryota</taxon>
        <taxon>Fungi</taxon>
        <taxon>Dikarya</taxon>
        <taxon>Basidiomycota</taxon>
        <taxon>Ustilaginomycotina</taxon>
        <taxon>Exobasidiomycetes</taxon>
        <taxon>Ceraceosorales</taxon>
        <taxon>Ceraceosoraceae</taxon>
        <taxon>Ceraceosorus</taxon>
    </lineage>
</organism>
<accession>A0A0P1BDX4</accession>
<dbReference type="EMBL" id="CCYA01000238">
    <property type="protein sequence ID" value="CEH14008.1"/>
    <property type="molecule type" value="Genomic_DNA"/>
</dbReference>
<name>A0A0P1BDX4_9BASI</name>
<sequence length="83" mass="9267">MKVQGSGIEFEMRDCKLMRAAALLCSAPGVAHASHWSRMMRKQTPFGRVDVTEVEDVEPTDISKAVWGWNQLNLACSRSITTK</sequence>
<proteinExistence type="predicted"/>
<protein>
    <submittedName>
        <fullName evidence="1">Uncharacterized protein</fullName>
    </submittedName>
</protein>
<dbReference type="AlphaFoldDB" id="A0A0P1BDX4"/>
<evidence type="ECO:0000313" key="1">
    <source>
        <dbReference type="EMBL" id="CEH14008.1"/>
    </source>
</evidence>
<dbReference type="OrthoDB" id="10561597at2759"/>